<accession>A0A0Q3M0G4</accession>
<evidence type="ECO:0000313" key="2">
    <source>
        <dbReference type="EMBL" id="SKB40552.1"/>
    </source>
</evidence>
<protein>
    <submittedName>
        <fullName evidence="1">Uncharacterized protein</fullName>
    </submittedName>
</protein>
<evidence type="ECO:0000313" key="4">
    <source>
        <dbReference type="Proteomes" id="UP000190130"/>
    </source>
</evidence>
<dbReference type="AlphaFoldDB" id="A0A0Q3M0G4"/>
<dbReference type="Proteomes" id="UP000190130">
    <property type="component" value="Unassembled WGS sequence"/>
</dbReference>
<dbReference type="RefSeq" id="WP_055729371.1">
    <property type="nucleotide sequence ID" value="NZ_FUYX01000001.1"/>
</dbReference>
<dbReference type="EMBL" id="FUYX01000001">
    <property type="protein sequence ID" value="SKB40552.1"/>
    <property type="molecule type" value="Genomic_DNA"/>
</dbReference>
<gene>
    <name evidence="1" type="ORF">ARD30_18325</name>
    <name evidence="2" type="ORF">SAMN05660750_00619</name>
</gene>
<dbReference type="Proteomes" id="UP000051562">
    <property type="component" value="Unassembled WGS sequence"/>
</dbReference>
<name>A0A0Q3M0G4_9HYPH</name>
<reference evidence="1 3" key="1">
    <citation type="submission" date="2015-10" db="EMBL/GenBank/DDBJ databases">
        <title>Draft genome of Bosea thiooxidans.</title>
        <authorList>
            <person name="Wang X."/>
        </authorList>
    </citation>
    <scope>NUCLEOTIDE SEQUENCE [LARGE SCALE GENOMIC DNA]</scope>
    <source>
        <strain evidence="1 3">CGMCC 9174</strain>
    </source>
</reference>
<proteinExistence type="predicted"/>
<keyword evidence="3" id="KW-1185">Reference proteome</keyword>
<dbReference type="OrthoDB" id="8158907at2"/>
<evidence type="ECO:0000313" key="1">
    <source>
        <dbReference type="EMBL" id="KQK29201.1"/>
    </source>
</evidence>
<reference evidence="2 4" key="2">
    <citation type="submission" date="2017-02" db="EMBL/GenBank/DDBJ databases">
        <authorList>
            <person name="Peterson S.W."/>
        </authorList>
    </citation>
    <scope>NUCLEOTIDE SEQUENCE [LARGE SCALE GENOMIC DNA]</scope>
    <source>
        <strain evidence="2 4">DSM 9653</strain>
    </source>
</reference>
<dbReference type="EMBL" id="LMAR01000051">
    <property type="protein sequence ID" value="KQK29201.1"/>
    <property type="molecule type" value="Genomic_DNA"/>
</dbReference>
<evidence type="ECO:0000313" key="3">
    <source>
        <dbReference type="Proteomes" id="UP000051562"/>
    </source>
</evidence>
<sequence>MFELLKIRKARRLSRAAIEPFLQRAPVGNLPYQAGDWRQPQIIGFLATLVTLMAQRHCGHMRSHALAAVQADVLHGVTGIGPELIGEDICLLSSREDPDFAAGARGAAAFLEAMRPRSAVDDLGEPPLAGDPTLVRLWEEHVDHCLQQRAAAR</sequence>
<organism evidence="1 3">
    <name type="scientific">Bosea thiooxidans</name>
    <dbReference type="NCBI Taxonomy" id="53254"/>
    <lineage>
        <taxon>Bacteria</taxon>
        <taxon>Pseudomonadati</taxon>
        <taxon>Pseudomonadota</taxon>
        <taxon>Alphaproteobacteria</taxon>
        <taxon>Hyphomicrobiales</taxon>
        <taxon>Boseaceae</taxon>
        <taxon>Bosea</taxon>
    </lineage>
</organism>